<name>A0ABD0LQB9_9CAEN</name>
<evidence type="ECO:0000313" key="2">
    <source>
        <dbReference type="Proteomes" id="UP001519460"/>
    </source>
</evidence>
<evidence type="ECO:0000313" key="1">
    <source>
        <dbReference type="EMBL" id="KAK7501647.1"/>
    </source>
</evidence>
<dbReference type="AlphaFoldDB" id="A0ABD0LQB9"/>
<keyword evidence="2" id="KW-1185">Reference proteome</keyword>
<sequence>MFSTMAIDASSAIQPQNMKLVRKQVASTLLFLPLVSAQGESGCSVYKQKRGLQDDMVDFHGHEVTSKKHRLTRTRLAVLVAGRSRLVNLCTHPSILLRKIFNIVVLSRQTLSSSGH</sequence>
<proteinExistence type="predicted"/>
<dbReference type="EMBL" id="JACVVK020000030">
    <property type="protein sequence ID" value="KAK7501647.1"/>
    <property type="molecule type" value="Genomic_DNA"/>
</dbReference>
<gene>
    <name evidence="1" type="ORF">BaRGS_00007078</name>
</gene>
<comment type="caution">
    <text evidence="1">The sequence shown here is derived from an EMBL/GenBank/DDBJ whole genome shotgun (WGS) entry which is preliminary data.</text>
</comment>
<protein>
    <submittedName>
        <fullName evidence="1">Uncharacterized protein</fullName>
    </submittedName>
</protein>
<reference evidence="1 2" key="1">
    <citation type="journal article" date="2023" name="Sci. Data">
        <title>Genome assembly of the Korean intertidal mud-creeper Batillaria attramentaria.</title>
        <authorList>
            <person name="Patra A.K."/>
            <person name="Ho P.T."/>
            <person name="Jun S."/>
            <person name="Lee S.J."/>
            <person name="Kim Y."/>
            <person name="Won Y.J."/>
        </authorList>
    </citation>
    <scope>NUCLEOTIDE SEQUENCE [LARGE SCALE GENOMIC DNA]</scope>
    <source>
        <strain evidence="1">Wonlab-2016</strain>
    </source>
</reference>
<accession>A0ABD0LQB9</accession>
<organism evidence="1 2">
    <name type="scientific">Batillaria attramentaria</name>
    <dbReference type="NCBI Taxonomy" id="370345"/>
    <lineage>
        <taxon>Eukaryota</taxon>
        <taxon>Metazoa</taxon>
        <taxon>Spiralia</taxon>
        <taxon>Lophotrochozoa</taxon>
        <taxon>Mollusca</taxon>
        <taxon>Gastropoda</taxon>
        <taxon>Caenogastropoda</taxon>
        <taxon>Sorbeoconcha</taxon>
        <taxon>Cerithioidea</taxon>
        <taxon>Batillariidae</taxon>
        <taxon>Batillaria</taxon>
    </lineage>
</organism>
<dbReference type="Proteomes" id="UP001519460">
    <property type="component" value="Unassembled WGS sequence"/>
</dbReference>